<name>A0A4Y9YBW1_9APHY</name>
<dbReference type="EMBL" id="SEKV01000306">
    <property type="protein sequence ID" value="TFY59378.1"/>
    <property type="molecule type" value="Genomic_DNA"/>
</dbReference>
<comment type="caution">
    <text evidence="1">The sequence shown here is derived from an EMBL/GenBank/DDBJ whole genome shotgun (WGS) entry which is preliminary data.</text>
</comment>
<dbReference type="PROSITE" id="PS50096">
    <property type="entry name" value="IQ"/>
    <property type="match status" value="1"/>
</dbReference>
<sequence length="167" mass="19336">MHLLSQRKTAEAERFQLAAQLSLLEPTAARLRSGERIPSQELDRITKLVRSHRAGTSEREEGSGEEISWREVMLGRKKDAREAVEEARRKRAEEWDRRDLEAGEHARTCSLYGLVLTQANFRGFQFKRKYDRLAHRIEEGCALHTLAVFALDFVDVDKEHFAESQSR</sequence>
<dbReference type="AlphaFoldDB" id="A0A4Y9YBW1"/>
<evidence type="ECO:0000313" key="1">
    <source>
        <dbReference type="EMBL" id="TFY59378.1"/>
    </source>
</evidence>
<gene>
    <name evidence="1" type="ORF">EVJ58_g5816</name>
</gene>
<proteinExistence type="predicted"/>
<reference evidence="1 2" key="1">
    <citation type="submission" date="2019-01" db="EMBL/GenBank/DDBJ databases">
        <title>Genome sequencing of the rare red list fungi Fomitopsis rosea.</title>
        <authorList>
            <person name="Buettner E."/>
            <person name="Kellner H."/>
        </authorList>
    </citation>
    <scope>NUCLEOTIDE SEQUENCE [LARGE SCALE GENOMIC DNA]</scope>
    <source>
        <strain evidence="1 2">DSM 105464</strain>
    </source>
</reference>
<evidence type="ECO:0000313" key="2">
    <source>
        <dbReference type="Proteomes" id="UP000298390"/>
    </source>
</evidence>
<protein>
    <submittedName>
        <fullName evidence="1">Uncharacterized protein</fullName>
    </submittedName>
</protein>
<accession>A0A4Y9YBW1</accession>
<dbReference type="Proteomes" id="UP000298390">
    <property type="component" value="Unassembled WGS sequence"/>
</dbReference>
<organism evidence="1 2">
    <name type="scientific">Rhodofomes roseus</name>
    <dbReference type="NCBI Taxonomy" id="34475"/>
    <lineage>
        <taxon>Eukaryota</taxon>
        <taxon>Fungi</taxon>
        <taxon>Dikarya</taxon>
        <taxon>Basidiomycota</taxon>
        <taxon>Agaricomycotina</taxon>
        <taxon>Agaricomycetes</taxon>
        <taxon>Polyporales</taxon>
        <taxon>Rhodofomes</taxon>
    </lineage>
</organism>